<name>A0AAV7DW82_ARIFI</name>
<dbReference type="Proteomes" id="UP000825729">
    <property type="component" value="Unassembled WGS sequence"/>
</dbReference>
<proteinExistence type="predicted"/>
<feature type="domain" description="Programmed cell death protein 2 C-terminal" evidence="2">
    <location>
        <begin position="262"/>
        <end position="374"/>
    </location>
</feature>
<gene>
    <name evidence="3" type="ORF">H6P81_019901</name>
</gene>
<evidence type="ECO:0000313" key="4">
    <source>
        <dbReference type="Proteomes" id="UP000825729"/>
    </source>
</evidence>
<dbReference type="PANTHER" id="PTHR47762:SF2">
    <property type="entry name" value="OS04G0640800 PROTEIN"/>
    <property type="match status" value="1"/>
</dbReference>
<dbReference type="AlphaFoldDB" id="A0AAV7DW82"/>
<protein>
    <recommendedName>
        <fullName evidence="2">Programmed cell death protein 2 C-terminal domain-containing protein</fullName>
    </recommendedName>
</protein>
<evidence type="ECO:0000256" key="1">
    <source>
        <dbReference type="SAM" id="MobiDB-lite"/>
    </source>
</evidence>
<dbReference type="Pfam" id="PF04194">
    <property type="entry name" value="PDCD2_C"/>
    <property type="match status" value="1"/>
</dbReference>
<evidence type="ECO:0000313" key="3">
    <source>
        <dbReference type="EMBL" id="KAG9439736.1"/>
    </source>
</evidence>
<keyword evidence="4" id="KW-1185">Reference proteome</keyword>
<dbReference type="GO" id="GO:0005737">
    <property type="term" value="C:cytoplasm"/>
    <property type="evidence" value="ECO:0007669"/>
    <property type="project" value="InterPro"/>
</dbReference>
<organism evidence="3 4">
    <name type="scientific">Aristolochia fimbriata</name>
    <name type="common">White veined hardy Dutchman's pipe vine</name>
    <dbReference type="NCBI Taxonomy" id="158543"/>
    <lineage>
        <taxon>Eukaryota</taxon>
        <taxon>Viridiplantae</taxon>
        <taxon>Streptophyta</taxon>
        <taxon>Embryophyta</taxon>
        <taxon>Tracheophyta</taxon>
        <taxon>Spermatophyta</taxon>
        <taxon>Magnoliopsida</taxon>
        <taxon>Magnoliidae</taxon>
        <taxon>Piperales</taxon>
        <taxon>Aristolochiaceae</taxon>
        <taxon>Aristolochia</taxon>
    </lineage>
</organism>
<comment type="caution">
    <text evidence="3">The sequence shown here is derived from an EMBL/GenBank/DDBJ whole genome shotgun (WGS) entry which is preliminary data.</text>
</comment>
<evidence type="ECO:0000259" key="2">
    <source>
        <dbReference type="Pfam" id="PF04194"/>
    </source>
</evidence>
<feature type="region of interest" description="Disordered" evidence="1">
    <location>
        <begin position="231"/>
        <end position="252"/>
    </location>
</feature>
<feature type="region of interest" description="Disordered" evidence="1">
    <location>
        <begin position="170"/>
        <end position="195"/>
    </location>
</feature>
<reference evidence="3 4" key="1">
    <citation type="submission" date="2021-07" db="EMBL/GenBank/DDBJ databases">
        <title>The Aristolochia fimbriata genome: insights into angiosperm evolution, floral development and chemical biosynthesis.</title>
        <authorList>
            <person name="Jiao Y."/>
        </authorList>
    </citation>
    <scope>NUCLEOTIDE SEQUENCE [LARGE SCALE GENOMIC DNA]</scope>
    <source>
        <strain evidence="3">IBCAS-2021</strain>
        <tissue evidence="3">Leaf</tissue>
    </source>
</reference>
<dbReference type="PANTHER" id="PTHR47762">
    <property type="entry name" value="OSJNBB0079B02.4 PROTEIN"/>
    <property type="match status" value="1"/>
</dbReference>
<feature type="compositionally biased region" description="Polar residues" evidence="1">
    <location>
        <begin position="178"/>
        <end position="195"/>
    </location>
</feature>
<dbReference type="InterPro" id="IPR007320">
    <property type="entry name" value="PDCD2_C"/>
</dbReference>
<accession>A0AAV7DW82</accession>
<feature type="compositionally biased region" description="Basic and acidic residues" evidence="1">
    <location>
        <begin position="236"/>
        <end position="252"/>
    </location>
</feature>
<dbReference type="EMBL" id="JAINDJ010000008">
    <property type="protein sequence ID" value="KAG9439736.1"/>
    <property type="molecule type" value="Genomic_DNA"/>
</dbReference>
<sequence>MAEGYQMTETILGMPGPWARNNYEVSDHYTTKIGGLPDWPFAETDIDPDLLQCAICGKSLCLAAQVYAPVVINGLKIEERTIYILGCIVPECGSNPNSWCTLRVQQSYNVVETSSTTKEDLVPLAPSSSDNWWEVNVGAHSSSEEDDGSEDDFDLQELGKALAQAACRTVHPKREAGQPNQINTTKLSPLNPQSSIRKANRPVAPCFYIYSQEEPSCTYIGSGRAYKQSLSVDNNNRSDTDDQGDEKWDQESYEYDRAPSADRMYLKYKKRVDANPDQCFRYSYGGRPLLAATKLHEPGVCNLCGASRHYEMQLMPPLLYFIQEGADGLSTHSPKGWDWMTLIVYTCSESCSQQANVGEGDGGWFVAKEETFVQYEDASDHLAQLSHNSSAPKT</sequence>